<organism evidence="1">
    <name type="scientific">Mesocestoides corti</name>
    <name type="common">Flatworm</name>
    <dbReference type="NCBI Taxonomy" id="53468"/>
    <lineage>
        <taxon>Eukaryota</taxon>
        <taxon>Metazoa</taxon>
        <taxon>Spiralia</taxon>
        <taxon>Lophotrochozoa</taxon>
        <taxon>Platyhelminthes</taxon>
        <taxon>Cestoda</taxon>
        <taxon>Eucestoda</taxon>
        <taxon>Cyclophyllidea</taxon>
        <taxon>Mesocestoididae</taxon>
        <taxon>Mesocestoides</taxon>
    </lineage>
</organism>
<name>A0A5K3FRA6_MESCO</name>
<protein>
    <submittedName>
        <fullName evidence="1">GHMP kinase</fullName>
    </submittedName>
</protein>
<reference evidence="1" key="1">
    <citation type="submission" date="2019-11" db="UniProtKB">
        <authorList>
            <consortium name="WormBaseParasite"/>
        </authorList>
    </citation>
    <scope>IDENTIFICATION</scope>
</reference>
<dbReference type="WBParaSite" id="MCU_010693-RA">
    <property type="protein sequence ID" value="MCU_010693-RA"/>
    <property type="gene ID" value="MCU_010693"/>
</dbReference>
<evidence type="ECO:0000313" key="1">
    <source>
        <dbReference type="WBParaSite" id="MCU_010693-RA"/>
    </source>
</evidence>
<sequence length="59" mass="6411">MKPVDLHLVCRNLSGLNGQIQVGGPGVLLYHVPEPATTSDHDGMPRARDWFFGGLCCAY</sequence>
<proteinExistence type="predicted"/>
<accession>A0A5K3FRA6</accession>
<dbReference type="AlphaFoldDB" id="A0A5K3FRA6"/>